<keyword evidence="5" id="KW-0106">Calcium</keyword>
<accession>A0A8B8AZK5</accession>
<dbReference type="PANTHER" id="PTHR24028">
    <property type="entry name" value="CADHERIN-87A"/>
    <property type="match status" value="1"/>
</dbReference>
<evidence type="ECO:0000256" key="3">
    <source>
        <dbReference type="ARBA" id="ARBA00022989"/>
    </source>
</evidence>
<dbReference type="AlphaFoldDB" id="A0A8B8AZK5"/>
<dbReference type="KEGG" id="cvn:111106268"/>
<dbReference type="Gene3D" id="2.60.40.60">
    <property type="entry name" value="Cadherins"/>
    <property type="match status" value="1"/>
</dbReference>
<dbReference type="PROSITE" id="PS50268">
    <property type="entry name" value="CADHERIN_2"/>
    <property type="match status" value="1"/>
</dbReference>
<feature type="signal peptide" evidence="7">
    <location>
        <begin position="1"/>
        <end position="18"/>
    </location>
</feature>
<reference evidence="9" key="1">
    <citation type="submission" date="2024-06" db="UniProtKB">
        <authorList>
            <consortium name="RefSeq"/>
        </authorList>
    </citation>
    <scope>NUCLEOTIDE SEQUENCE [LARGE SCALE GENOMIC DNA]</scope>
</reference>
<evidence type="ECO:0000313" key="9">
    <source>
        <dbReference type="Proteomes" id="UP000694844"/>
    </source>
</evidence>
<keyword evidence="6" id="KW-0472">Membrane</keyword>
<dbReference type="InterPro" id="IPR015919">
    <property type="entry name" value="Cadherin-like_sf"/>
</dbReference>
<keyword evidence="3 6" id="KW-1133">Transmembrane helix</keyword>
<evidence type="ECO:0000256" key="7">
    <source>
        <dbReference type="SAM" id="SignalP"/>
    </source>
</evidence>
<evidence type="ECO:0000256" key="5">
    <source>
        <dbReference type="PROSITE-ProRule" id="PRU00043"/>
    </source>
</evidence>
<comment type="subcellular location">
    <subcellularLocation>
        <location evidence="1">Membrane</location>
        <topology evidence="1">Single-pass membrane protein</topology>
    </subcellularLocation>
</comment>
<evidence type="ECO:0000256" key="6">
    <source>
        <dbReference type="SAM" id="Phobius"/>
    </source>
</evidence>
<keyword evidence="9" id="KW-1185">Reference proteome</keyword>
<dbReference type="GeneID" id="111106268"/>
<evidence type="ECO:0000259" key="8">
    <source>
        <dbReference type="PROSITE" id="PS50268"/>
    </source>
</evidence>
<protein>
    <submittedName>
        <fullName evidence="10">Uncharacterized protein LOC111106268</fullName>
    </submittedName>
</protein>
<keyword evidence="7" id="KW-0732">Signal</keyword>
<organism evidence="9 10">
    <name type="scientific">Crassostrea virginica</name>
    <name type="common">Eastern oyster</name>
    <dbReference type="NCBI Taxonomy" id="6565"/>
    <lineage>
        <taxon>Eukaryota</taxon>
        <taxon>Metazoa</taxon>
        <taxon>Spiralia</taxon>
        <taxon>Lophotrochozoa</taxon>
        <taxon>Mollusca</taxon>
        <taxon>Bivalvia</taxon>
        <taxon>Autobranchia</taxon>
        <taxon>Pteriomorphia</taxon>
        <taxon>Ostreida</taxon>
        <taxon>Ostreoidea</taxon>
        <taxon>Ostreidae</taxon>
        <taxon>Crassostrea</taxon>
    </lineage>
</organism>
<evidence type="ECO:0000256" key="1">
    <source>
        <dbReference type="ARBA" id="ARBA00004167"/>
    </source>
</evidence>
<dbReference type="GO" id="GO:0005886">
    <property type="term" value="C:plasma membrane"/>
    <property type="evidence" value="ECO:0007669"/>
    <property type="project" value="TreeGrafter"/>
</dbReference>
<feature type="transmembrane region" description="Helical" evidence="6">
    <location>
        <begin position="417"/>
        <end position="439"/>
    </location>
</feature>
<keyword evidence="2 6" id="KW-0812">Transmembrane</keyword>
<dbReference type="GO" id="GO:0007156">
    <property type="term" value="P:homophilic cell adhesion via plasma membrane adhesion molecules"/>
    <property type="evidence" value="ECO:0007669"/>
    <property type="project" value="InterPro"/>
</dbReference>
<dbReference type="OrthoDB" id="6198485at2759"/>
<dbReference type="InterPro" id="IPR002126">
    <property type="entry name" value="Cadherin-like_dom"/>
</dbReference>
<dbReference type="InterPro" id="IPR050174">
    <property type="entry name" value="Protocadherin/Cadherin-CA"/>
</dbReference>
<evidence type="ECO:0000256" key="4">
    <source>
        <dbReference type="ARBA" id="ARBA00023180"/>
    </source>
</evidence>
<proteinExistence type="predicted"/>
<feature type="chain" id="PRO_5034159520" evidence="7">
    <location>
        <begin position="19"/>
        <end position="482"/>
    </location>
</feature>
<dbReference type="PANTHER" id="PTHR24028:SF328">
    <property type="entry name" value="CADHERIN-3"/>
    <property type="match status" value="1"/>
</dbReference>
<evidence type="ECO:0000256" key="2">
    <source>
        <dbReference type="ARBA" id="ARBA00022692"/>
    </source>
</evidence>
<evidence type="ECO:0000313" key="10">
    <source>
        <dbReference type="RefSeq" id="XP_022296590.1"/>
    </source>
</evidence>
<reference evidence="10" key="2">
    <citation type="submission" date="2025-08" db="UniProtKB">
        <authorList>
            <consortium name="RefSeq"/>
        </authorList>
    </citation>
    <scope>IDENTIFICATION</scope>
    <source>
        <tissue evidence="10">Whole sample</tissue>
    </source>
</reference>
<dbReference type="RefSeq" id="XP_022296590.1">
    <property type="nucleotide sequence ID" value="XM_022440882.1"/>
</dbReference>
<sequence>MMRILIILLFNCIKDAATQEDPCSSFPLPMDIYFDETTPAGSIIFVSKKTNTTTQEWNVTDPNPRVALMLVNQTYQLTLLSSVDLDVADVQTACSYQLQFQQRISCDNNGIIDLWVTFHVRPINEYDPEFSGNLDITITEESKMMPLFSHRLLDYFKDRDCPKEYIILNISKTNSEADASDYFMVNSSSGFLYQIKSFDYEDTEIQCRLGRSSFLTITAQDGVHQISRALKVTFIDVDDSPPVFVNALCSTTCYTCPVPPLTATVNYTYIGTVITDPPSIKALDPDSYSTNITYQMEVCPEKYQETIVFENGTFILLQSFSFLSGFNERSHFTVKVYLQAVDSNGQKSDGFELTINVVVSSTSNATTEYMSCMSSEMTSQMTSKVSLPLSSDSTLGTHVTSDILETTNIASNSTKDIVIIVLATFVGIMLFVGLVIGVYKVRRRSHNTKTNNIEIRYEETSRNNETKENVYDTINHYVSIDE</sequence>
<dbReference type="GO" id="GO:0005509">
    <property type="term" value="F:calcium ion binding"/>
    <property type="evidence" value="ECO:0007669"/>
    <property type="project" value="UniProtKB-UniRule"/>
</dbReference>
<name>A0A8B8AZK5_CRAVI</name>
<feature type="domain" description="Cadherin" evidence="8">
    <location>
        <begin position="158"/>
        <end position="244"/>
    </location>
</feature>
<dbReference type="CDD" id="cd11304">
    <property type="entry name" value="Cadherin_repeat"/>
    <property type="match status" value="1"/>
</dbReference>
<gene>
    <name evidence="10" type="primary">LOC111106268</name>
</gene>
<dbReference type="Proteomes" id="UP000694844">
    <property type="component" value="Chromosome 1"/>
</dbReference>
<dbReference type="SUPFAM" id="SSF49313">
    <property type="entry name" value="Cadherin-like"/>
    <property type="match status" value="1"/>
</dbReference>
<keyword evidence="4" id="KW-0325">Glycoprotein</keyword>